<proteinExistence type="predicted"/>
<evidence type="ECO:0000313" key="3">
    <source>
        <dbReference type="Proteomes" id="UP000007797"/>
    </source>
</evidence>
<dbReference type="RefSeq" id="XP_004359922.1">
    <property type="nucleotide sequence ID" value="XM_004359865.1"/>
</dbReference>
<sequence>MNDVKRRAAQKGYQKVLDSVAKDPLGSSRKQRGGNRPIPMQGAGFWYAIKKVNGWLQDTKAISKVAKSLDGVVPFAGKIGSVAEQMGYGKKREDQENKVVVP</sequence>
<organism evidence="2 3">
    <name type="scientific">Cavenderia fasciculata</name>
    <name type="common">Slime mold</name>
    <name type="synonym">Dictyostelium fasciculatum</name>
    <dbReference type="NCBI Taxonomy" id="261658"/>
    <lineage>
        <taxon>Eukaryota</taxon>
        <taxon>Amoebozoa</taxon>
        <taxon>Evosea</taxon>
        <taxon>Eumycetozoa</taxon>
        <taxon>Dictyostelia</taxon>
        <taxon>Acytosteliales</taxon>
        <taxon>Cavenderiaceae</taxon>
        <taxon>Cavenderia</taxon>
    </lineage>
</organism>
<dbReference type="KEGG" id="dfa:DFA_01961"/>
<evidence type="ECO:0000313" key="2">
    <source>
        <dbReference type="EMBL" id="EGG22071.1"/>
    </source>
</evidence>
<feature type="region of interest" description="Disordered" evidence="1">
    <location>
        <begin position="1"/>
        <end position="39"/>
    </location>
</feature>
<dbReference type="EMBL" id="GL883010">
    <property type="protein sequence ID" value="EGG22071.1"/>
    <property type="molecule type" value="Genomic_DNA"/>
</dbReference>
<reference evidence="3" key="1">
    <citation type="journal article" date="2011" name="Genome Res.">
        <title>Phylogeny-wide analysis of social amoeba genomes highlights ancient origins for complex intercellular communication.</title>
        <authorList>
            <person name="Heidel A.J."/>
            <person name="Lawal H.M."/>
            <person name="Felder M."/>
            <person name="Schilde C."/>
            <person name="Helps N.R."/>
            <person name="Tunggal B."/>
            <person name="Rivero F."/>
            <person name="John U."/>
            <person name="Schleicher M."/>
            <person name="Eichinger L."/>
            <person name="Platzer M."/>
            <person name="Noegel A.A."/>
            <person name="Schaap P."/>
            <person name="Gloeckner G."/>
        </authorList>
    </citation>
    <scope>NUCLEOTIDE SEQUENCE [LARGE SCALE GENOMIC DNA]</scope>
    <source>
        <strain evidence="3">SH3</strain>
    </source>
</reference>
<dbReference type="AlphaFoldDB" id="F4PR14"/>
<dbReference type="GeneID" id="14873146"/>
<protein>
    <submittedName>
        <fullName evidence="2">Uncharacterized protein</fullName>
    </submittedName>
</protein>
<keyword evidence="3" id="KW-1185">Reference proteome</keyword>
<dbReference type="Proteomes" id="UP000007797">
    <property type="component" value="Unassembled WGS sequence"/>
</dbReference>
<name>F4PR14_CACFS</name>
<accession>F4PR14</accession>
<gene>
    <name evidence="2" type="ORF">DFA_01961</name>
</gene>
<evidence type="ECO:0000256" key="1">
    <source>
        <dbReference type="SAM" id="MobiDB-lite"/>
    </source>
</evidence>